<dbReference type="SUPFAM" id="SSF46785">
    <property type="entry name" value="Winged helix' DNA-binding domain"/>
    <property type="match status" value="1"/>
</dbReference>
<evidence type="ECO:0000256" key="3">
    <source>
        <dbReference type="ARBA" id="ARBA00023125"/>
    </source>
</evidence>
<evidence type="ECO:0000256" key="4">
    <source>
        <dbReference type="ARBA" id="ARBA00023163"/>
    </source>
</evidence>
<proteinExistence type="predicted"/>
<dbReference type="SMART" id="SM01134">
    <property type="entry name" value="DeoRC"/>
    <property type="match status" value="1"/>
</dbReference>
<organism evidence="6 7">
    <name type="scientific">Chromohalobacter beijerinckii</name>
    <dbReference type="NCBI Taxonomy" id="86179"/>
    <lineage>
        <taxon>Bacteria</taxon>
        <taxon>Pseudomonadati</taxon>
        <taxon>Pseudomonadota</taxon>
        <taxon>Gammaproteobacteria</taxon>
        <taxon>Oceanospirillales</taxon>
        <taxon>Halomonadaceae</taxon>
        <taxon>Chromohalobacter</taxon>
    </lineage>
</organism>
<dbReference type="RefSeq" id="WP_052445131.1">
    <property type="nucleotide sequence ID" value="NZ_JAKGAK010000002.1"/>
</dbReference>
<evidence type="ECO:0000259" key="5">
    <source>
        <dbReference type="PROSITE" id="PS51000"/>
    </source>
</evidence>
<dbReference type="InterPro" id="IPR036388">
    <property type="entry name" value="WH-like_DNA-bd_sf"/>
</dbReference>
<reference evidence="7" key="1">
    <citation type="journal article" date="2019" name="Int. J. Syst. Evol. Microbiol.">
        <title>The Global Catalogue of Microorganisms (GCM) 10K type strain sequencing project: providing services to taxonomists for standard genome sequencing and annotation.</title>
        <authorList>
            <consortium name="The Broad Institute Genomics Platform"/>
            <consortium name="The Broad Institute Genome Sequencing Center for Infectious Disease"/>
            <person name="Wu L."/>
            <person name="Ma J."/>
        </authorList>
    </citation>
    <scope>NUCLEOTIDE SEQUENCE [LARGE SCALE GENOMIC DNA]</scope>
    <source>
        <strain evidence="7">CCUG 49679</strain>
    </source>
</reference>
<evidence type="ECO:0000256" key="2">
    <source>
        <dbReference type="ARBA" id="ARBA00023015"/>
    </source>
</evidence>
<keyword evidence="4" id="KW-0804">Transcription</keyword>
<dbReference type="Pfam" id="PF00455">
    <property type="entry name" value="DeoRC"/>
    <property type="match status" value="1"/>
</dbReference>
<feature type="domain" description="HTH deoR-type" evidence="5">
    <location>
        <begin position="7"/>
        <end position="62"/>
    </location>
</feature>
<gene>
    <name evidence="6" type="ORF">ACFO0E_11185</name>
</gene>
<protein>
    <submittedName>
        <fullName evidence="6">DeoR/GlpR family DNA-binding transcription regulator</fullName>
    </submittedName>
</protein>
<keyword evidence="2" id="KW-0805">Transcription regulation</keyword>
<keyword evidence="7" id="KW-1185">Reference proteome</keyword>
<dbReference type="PROSITE" id="PS51000">
    <property type="entry name" value="HTH_DEOR_2"/>
    <property type="match status" value="1"/>
</dbReference>
<dbReference type="PANTHER" id="PTHR30363">
    <property type="entry name" value="HTH-TYPE TRANSCRIPTIONAL REGULATOR SRLR-RELATED"/>
    <property type="match status" value="1"/>
</dbReference>
<dbReference type="InterPro" id="IPR001034">
    <property type="entry name" value="DeoR_HTH"/>
</dbReference>
<dbReference type="InterPro" id="IPR036390">
    <property type="entry name" value="WH_DNA-bd_sf"/>
</dbReference>
<evidence type="ECO:0000256" key="1">
    <source>
        <dbReference type="ARBA" id="ARBA00022491"/>
    </source>
</evidence>
<evidence type="ECO:0000313" key="7">
    <source>
        <dbReference type="Proteomes" id="UP001596015"/>
    </source>
</evidence>
<dbReference type="InterPro" id="IPR050313">
    <property type="entry name" value="Carb_Metab_HTH_regulators"/>
</dbReference>
<dbReference type="SUPFAM" id="SSF100950">
    <property type="entry name" value="NagB/RpiA/CoA transferase-like"/>
    <property type="match status" value="1"/>
</dbReference>
<dbReference type="InterPro" id="IPR037171">
    <property type="entry name" value="NagB/RpiA_transferase-like"/>
</dbReference>
<dbReference type="SMART" id="SM00420">
    <property type="entry name" value="HTH_DEOR"/>
    <property type="match status" value="1"/>
</dbReference>
<keyword evidence="1" id="KW-0678">Repressor</keyword>
<dbReference type="Proteomes" id="UP001596015">
    <property type="component" value="Unassembled WGS sequence"/>
</dbReference>
<name>A0ABV8XFT4_9GAMM</name>
<dbReference type="EMBL" id="JBHSEO010000056">
    <property type="protein sequence ID" value="MFC4416970.1"/>
    <property type="molecule type" value="Genomic_DNA"/>
</dbReference>
<keyword evidence="3 6" id="KW-0238">DNA-binding</keyword>
<dbReference type="PROSITE" id="PS00894">
    <property type="entry name" value="HTH_DEOR_1"/>
    <property type="match status" value="1"/>
</dbReference>
<dbReference type="GO" id="GO:0003677">
    <property type="term" value="F:DNA binding"/>
    <property type="evidence" value="ECO:0007669"/>
    <property type="project" value="UniProtKB-KW"/>
</dbReference>
<dbReference type="InterPro" id="IPR014036">
    <property type="entry name" value="DeoR-like_C"/>
</dbReference>
<accession>A0ABV8XFT4</accession>
<comment type="caution">
    <text evidence="6">The sequence shown here is derived from an EMBL/GenBank/DDBJ whole genome shotgun (WGS) entry which is preliminary data.</text>
</comment>
<dbReference type="PRINTS" id="PR00037">
    <property type="entry name" value="HTHLACR"/>
</dbReference>
<dbReference type="Gene3D" id="1.10.10.10">
    <property type="entry name" value="Winged helix-like DNA-binding domain superfamily/Winged helix DNA-binding domain"/>
    <property type="match status" value="1"/>
</dbReference>
<evidence type="ECO:0000313" key="6">
    <source>
        <dbReference type="EMBL" id="MFC4416970.1"/>
    </source>
</evidence>
<dbReference type="Gene3D" id="3.40.50.1360">
    <property type="match status" value="1"/>
</dbReference>
<dbReference type="PANTHER" id="PTHR30363:SF4">
    <property type="entry name" value="GLYCEROL-3-PHOSPHATE REGULON REPRESSOR"/>
    <property type="match status" value="1"/>
</dbReference>
<dbReference type="InterPro" id="IPR018356">
    <property type="entry name" value="Tscrpt_reg_HTH_DeoR_CS"/>
</dbReference>
<dbReference type="Pfam" id="PF08220">
    <property type="entry name" value="HTH_DeoR"/>
    <property type="match status" value="1"/>
</dbReference>
<sequence>MSRKPRKDERHAQILEVLRYTPHVRIATLASRFGVTAETIRRDLDALSDQELLDRAHGGAVARPMGIQPPIDEREQATVDERRAIAHTAARLLEPGQVVMIDAGSTTTQLAWQLAANGQALTVITNSYPVARAMASSASRLILCPGDFNAREGGVFGQDTTDYLTRFHANIAFIGASGLTPEGILDVNRDAAWVKRTLISRSERTYLLVDHTKFAQTVLERVAPLSVLDGIVTDRAPSDAMTQRLERAGVAVHIATLEAIDSALSARASDTTAREDTA</sequence>